<keyword evidence="1" id="KW-0812">Transmembrane</keyword>
<organism evidence="2 3">
    <name type="scientific">Thermoanaerobacterium saccharolyticum (strain DSM 8691 / JW/SL-YS485)</name>
    <dbReference type="NCBI Taxonomy" id="1094508"/>
    <lineage>
        <taxon>Bacteria</taxon>
        <taxon>Bacillati</taxon>
        <taxon>Bacillota</taxon>
        <taxon>Clostridia</taxon>
        <taxon>Thermoanaerobacterales</taxon>
        <taxon>Thermoanaerobacteraceae</taxon>
        <taxon>Thermoanaerobacterium</taxon>
    </lineage>
</organism>
<accession>I3WBW0</accession>
<keyword evidence="1" id="KW-0472">Membrane</keyword>
<keyword evidence="1" id="KW-1133">Transmembrane helix</keyword>
<proteinExistence type="predicted"/>
<dbReference type="KEGG" id="tsh:Tsac_2764"/>
<evidence type="ECO:0000313" key="2">
    <source>
        <dbReference type="EMBL" id="AFK94311.1"/>
    </source>
</evidence>
<dbReference type="AlphaFoldDB" id="I3WBW0"/>
<geneLocation type="plasmid" evidence="2 3">
    <name>pMU3262</name>
</geneLocation>
<keyword evidence="3" id="KW-1185">Reference proteome</keyword>
<sequence length="174" mass="19847">MYKFFKDERGYFNIFILIVLVFFITITLLYSVDMTAYVSKSNVLKSAIDRGIEAATMQVIPDSLATGNPLDFKIDPTLARQAFDEVFELNAFLNSDYSPQSNSFLKVSPQVLLFYVYNGDYGYPYKYLDTVTNTYVTFKYPTVYVVVKASITGLFSTRTVIINRESSAELLNKN</sequence>
<feature type="transmembrane region" description="Helical" evidence="1">
    <location>
        <begin position="12"/>
        <end position="32"/>
    </location>
</feature>
<reference evidence="2 3" key="1">
    <citation type="journal article" date="2014" name="Appl. Environ. Microbiol.">
        <title>Profile of Secreted Hydrolases, Associated Proteins, and SlpA in Thermoanaerobacterium saccharolyticum during the Degradation of Hemicellulose.</title>
        <authorList>
            <person name="Currie D.H."/>
            <person name="Guss A.M."/>
            <person name="Herring C.D."/>
            <person name="Giannone R.J."/>
            <person name="Johnson C.M."/>
            <person name="Lankford P.K."/>
            <person name="Brown S.D."/>
            <person name="Hettich R.L."/>
            <person name="Lynd L.R."/>
        </authorList>
    </citation>
    <scope>NUCLEOTIDE SEQUENCE [LARGE SCALE GENOMIC DNA]</scope>
    <source>
        <strain evidence="3">DSM 8691 / JW/SL-YS485</strain>
    </source>
</reference>
<dbReference type="Proteomes" id="UP000006178">
    <property type="component" value="Plasmid pMU3262"/>
</dbReference>
<dbReference type="BioCyc" id="TSAC1094508:GLMA-2810-MONOMER"/>
<name>I3WBW0_THESW</name>
<gene>
    <name evidence="2" type="ordered locus">Tsac_2764</name>
</gene>
<protein>
    <submittedName>
        <fullName evidence="2">Uncharacterized protein</fullName>
    </submittedName>
</protein>
<evidence type="ECO:0000256" key="1">
    <source>
        <dbReference type="SAM" id="Phobius"/>
    </source>
</evidence>
<keyword evidence="2" id="KW-0614">Plasmid</keyword>
<dbReference type="EMBL" id="CP003185">
    <property type="protein sequence ID" value="AFK94311.1"/>
    <property type="molecule type" value="Genomic_DNA"/>
</dbReference>
<dbReference type="RefSeq" id="WP_014759582.1">
    <property type="nucleotide sequence ID" value="NC_017998.1"/>
</dbReference>
<evidence type="ECO:0000313" key="3">
    <source>
        <dbReference type="Proteomes" id="UP000006178"/>
    </source>
</evidence>
<dbReference type="PATRIC" id="fig|1094508.3.peg.2793"/>